<name>A0AAC8Q9V1_9BACT</name>
<accession>A0AAC8Q9V1</accession>
<evidence type="ECO:0000313" key="1">
    <source>
        <dbReference type="EMBL" id="AKJ03678.1"/>
    </source>
</evidence>
<protein>
    <submittedName>
        <fullName evidence="1">Uncharacterized protein</fullName>
    </submittedName>
</protein>
<evidence type="ECO:0000313" key="2">
    <source>
        <dbReference type="Proteomes" id="UP000035579"/>
    </source>
</evidence>
<sequence length="53" mass="6432">MHRALRWRWATGLPGWCRTMSLRRCLHRPFRRRIGLHCPAHFLRGILYNLFSG</sequence>
<dbReference type="AlphaFoldDB" id="A0AAC8Q9V1"/>
<proteinExistence type="predicted"/>
<organism evidence="1 2">
    <name type="scientific">Archangium gephyra</name>
    <dbReference type="NCBI Taxonomy" id="48"/>
    <lineage>
        <taxon>Bacteria</taxon>
        <taxon>Pseudomonadati</taxon>
        <taxon>Myxococcota</taxon>
        <taxon>Myxococcia</taxon>
        <taxon>Myxococcales</taxon>
        <taxon>Cystobacterineae</taxon>
        <taxon>Archangiaceae</taxon>
        <taxon>Archangium</taxon>
    </lineage>
</organism>
<reference evidence="1 2" key="1">
    <citation type="submission" date="2015-05" db="EMBL/GenBank/DDBJ databases">
        <title>Genome assembly of Archangium gephyra DSM 2261.</title>
        <authorList>
            <person name="Sharma G."/>
            <person name="Subramanian S."/>
        </authorList>
    </citation>
    <scope>NUCLEOTIDE SEQUENCE [LARGE SCALE GENOMIC DNA]</scope>
    <source>
        <strain evidence="1 2">DSM 2261</strain>
    </source>
</reference>
<dbReference type="EMBL" id="CP011509">
    <property type="protein sequence ID" value="AKJ03678.1"/>
    <property type="molecule type" value="Genomic_DNA"/>
</dbReference>
<gene>
    <name evidence="1" type="ORF">AA314_05304</name>
</gene>
<dbReference type="KEGG" id="age:AA314_05304"/>
<dbReference type="Proteomes" id="UP000035579">
    <property type="component" value="Chromosome"/>
</dbReference>